<feature type="region of interest" description="Disordered" evidence="1">
    <location>
        <begin position="208"/>
        <end position="262"/>
    </location>
</feature>
<sequence length="262" mass="29134">MVLADTRKTPRTPRTRGKTCSTPRQQVQPTGLSPSTAPHPRESSYPPANSAGPRQQTHKHAPQPRSRNPCRVITRPRFNLIRFRSPLLTEYPLLRVLRCFTSPRNPPPPMNSGTGDATQLAPGTPIRKPSDHSPQAGSPRHIAGRHVLHRLLVPRHPPNAQKNNTNKHKQNKQNRQNNNKTRKTTTSNNNPANKLNKQSLMLASAIQFTTNPPNQPHPQPKQGQKQKPVGNQGTQPRNPTACHPQPHQPKKEEGGEEGPARP</sequence>
<feature type="non-terminal residue" evidence="2">
    <location>
        <position position="262"/>
    </location>
</feature>
<feature type="compositionally biased region" description="Polar residues" evidence="1">
    <location>
        <begin position="20"/>
        <end position="36"/>
    </location>
</feature>
<dbReference type="EMBL" id="LK995507">
    <property type="protein sequence ID" value="CED91409.1"/>
    <property type="molecule type" value="Genomic_DNA"/>
</dbReference>
<feature type="compositionally biased region" description="Basic and acidic residues" evidence="1">
    <location>
        <begin position="249"/>
        <end position="262"/>
    </location>
</feature>
<accession>A0A1L7RK45</accession>
<reference evidence="2" key="1">
    <citation type="submission" date="2014-07" db="EMBL/GenBank/DDBJ databases">
        <authorList>
            <person name="Zhang J.E."/>
            <person name="Yang H."/>
            <person name="Guo J."/>
            <person name="Deng Z."/>
            <person name="Luo H."/>
            <person name="Luo M."/>
            <person name="Zhao B."/>
        </authorList>
    </citation>
    <scope>NUCLEOTIDE SEQUENCE</scope>
    <source>
        <strain evidence="2">AM4</strain>
    </source>
</reference>
<evidence type="ECO:0000256" key="1">
    <source>
        <dbReference type="SAM" id="MobiDB-lite"/>
    </source>
</evidence>
<name>A0A1L7RK45_9ACTO</name>
<dbReference type="AlphaFoldDB" id="A0A1L7RK45"/>
<protein>
    <submittedName>
        <fullName evidence="2">Uncharacterized protein</fullName>
    </submittedName>
</protein>
<feature type="region of interest" description="Disordered" evidence="1">
    <location>
        <begin position="155"/>
        <end position="194"/>
    </location>
</feature>
<feature type="region of interest" description="Disordered" evidence="1">
    <location>
        <begin position="1"/>
        <end position="71"/>
    </location>
</feature>
<gene>
    <name evidence="2" type="ORF">AAM4_1577</name>
</gene>
<evidence type="ECO:0000313" key="2">
    <source>
        <dbReference type="EMBL" id="CED91409.1"/>
    </source>
</evidence>
<feature type="region of interest" description="Disordered" evidence="1">
    <location>
        <begin position="104"/>
        <end position="140"/>
    </location>
</feature>
<feature type="compositionally biased region" description="Low complexity" evidence="1">
    <location>
        <begin position="220"/>
        <end position="233"/>
    </location>
</feature>
<feature type="compositionally biased region" description="Low complexity" evidence="1">
    <location>
        <begin position="173"/>
        <end position="190"/>
    </location>
</feature>
<proteinExistence type="predicted"/>
<organism evidence="2">
    <name type="scientific">Actinomyces succiniciruminis</name>
    <dbReference type="NCBI Taxonomy" id="1522002"/>
    <lineage>
        <taxon>Bacteria</taxon>
        <taxon>Bacillati</taxon>
        <taxon>Actinomycetota</taxon>
        <taxon>Actinomycetes</taxon>
        <taxon>Actinomycetales</taxon>
        <taxon>Actinomycetaceae</taxon>
        <taxon>Actinomyces</taxon>
    </lineage>
</organism>